<evidence type="ECO:0000313" key="2">
    <source>
        <dbReference type="EMBL" id="MCW3781771.1"/>
    </source>
</evidence>
<sequence length="225" mass="24751">MSLISRLRLRGRDFATDTRGSMPVEGMIASVWLIWWLVASVQIFDAFRQKNLNLKATHTIADMVARVQQDDVVDDAYIEGLNKLFGYMTASSEPTWVRLSSVIWDDKDERHEVAWSHASGRTPAQTTGSIHPQTSRIPVMPEGEAVIIVETGMAYEPIFNVGLAAQWLTSFVPTAPRFTSCVKFDPGDGATVPACVYDGDKKIELNGDGNDDGTRDPSIDSDVSG</sequence>
<accession>A0ABT3J255</accession>
<feature type="compositionally biased region" description="Polar residues" evidence="1">
    <location>
        <begin position="122"/>
        <end position="136"/>
    </location>
</feature>
<evidence type="ECO:0000313" key="3">
    <source>
        <dbReference type="Proteomes" id="UP001207582"/>
    </source>
</evidence>
<gene>
    <name evidence="2" type="ORF">OM960_09210</name>
</gene>
<evidence type="ECO:0000256" key="1">
    <source>
        <dbReference type="SAM" id="MobiDB-lite"/>
    </source>
</evidence>
<reference evidence="2 3" key="1">
    <citation type="submission" date="2022-10" db="EMBL/GenBank/DDBJ databases">
        <title>Defluviimonas sp. CAU 1641 isolated from mud.</title>
        <authorList>
            <person name="Kim W."/>
        </authorList>
    </citation>
    <scope>NUCLEOTIDE SEQUENCE [LARGE SCALE GENOMIC DNA]</scope>
    <source>
        <strain evidence="2 3">CAU 1641</strain>
    </source>
</reference>
<dbReference type="EMBL" id="JAPDOG010000007">
    <property type="protein sequence ID" value="MCW3781771.1"/>
    <property type="molecule type" value="Genomic_DNA"/>
</dbReference>
<organism evidence="2 3">
    <name type="scientific">Defluviimonas salinarum</name>
    <dbReference type="NCBI Taxonomy" id="2992147"/>
    <lineage>
        <taxon>Bacteria</taxon>
        <taxon>Pseudomonadati</taxon>
        <taxon>Pseudomonadota</taxon>
        <taxon>Alphaproteobacteria</taxon>
        <taxon>Rhodobacterales</taxon>
        <taxon>Paracoccaceae</taxon>
        <taxon>Albidovulum</taxon>
    </lineage>
</organism>
<name>A0ABT3J255_9RHOB</name>
<protein>
    <recommendedName>
        <fullName evidence="4">Flp pilus assembly protein TadG</fullName>
    </recommendedName>
</protein>
<feature type="region of interest" description="Disordered" evidence="1">
    <location>
        <begin position="115"/>
        <end position="136"/>
    </location>
</feature>
<comment type="caution">
    <text evidence="2">The sequence shown here is derived from an EMBL/GenBank/DDBJ whole genome shotgun (WGS) entry which is preliminary data.</text>
</comment>
<feature type="region of interest" description="Disordered" evidence="1">
    <location>
        <begin position="203"/>
        <end position="225"/>
    </location>
</feature>
<evidence type="ECO:0008006" key="4">
    <source>
        <dbReference type="Google" id="ProtNLM"/>
    </source>
</evidence>
<dbReference type="Proteomes" id="UP001207582">
    <property type="component" value="Unassembled WGS sequence"/>
</dbReference>
<proteinExistence type="predicted"/>
<dbReference type="RefSeq" id="WP_264771767.1">
    <property type="nucleotide sequence ID" value="NZ_JAPDOG010000007.1"/>
</dbReference>
<keyword evidence="3" id="KW-1185">Reference proteome</keyword>